<keyword evidence="11" id="KW-0472">Membrane</keyword>
<keyword evidence="6" id="KW-0963">Cytoplasm</keyword>
<name>A0AAW0P8X9_9GOBI</name>
<evidence type="ECO:0000256" key="12">
    <source>
        <dbReference type="ARBA" id="ARBA00032687"/>
    </source>
</evidence>
<keyword evidence="10" id="KW-0496">Mitochondrion</keyword>
<evidence type="ECO:0000256" key="6">
    <source>
        <dbReference type="ARBA" id="ARBA00022490"/>
    </source>
</evidence>
<evidence type="ECO:0000256" key="1">
    <source>
        <dbReference type="ARBA" id="ARBA00004294"/>
    </source>
</evidence>
<dbReference type="PANTHER" id="PTHR21771">
    <property type="entry name" value="MITOCHONDRIA-EATING PROTEIN-RELATED"/>
    <property type="match status" value="1"/>
</dbReference>
<sequence length="244" mass="27992">MVLDWLKVFLHNVDDFVIVGQHSFFAELTGMCQLVRSRSPSPLPRLSRTSSPIRSESPTRAQLTQSSRHARLVSRFSDLYAVERLEAQTILRRYVDDLEMVQKIIFIAAVESFRIAKLAYRQLNCENLDLYDLQSSVNDVINAMNVNPRISFPPETDFVLISTLIRETCRVAFAMQTLEPPWTWLRERWRAVQRLQHQSTTTTESSQTLKTNGLLLVLESGLNMDRPPAGARVRTKHGPTSCWC</sequence>
<proteinExistence type="inferred from homology"/>
<keyword evidence="7" id="KW-1000">Mitochondrion outer membrane</keyword>
<feature type="domain" description="Mitochondria-eating protein C-terminal" evidence="14">
    <location>
        <begin position="68"/>
        <end position="124"/>
    </location>
</feature>
<dbReference type="GO" id="GO:0035695">
    <property type="term" value="P:mitophagy by internal vacuole formation"/>
    <property type="evidence" value="ECO:0007669"/>
    <property type="project" value="TreeGrafter"/>
</dbReference>
<keyword evidence="8" id="KW-0175">Coiled coil</keyword>
<comment type="similarity">
    <text evidence="4">Belongs to the MIEAP family.</text>
</comment>
<evidence type="ECO:0000313" key="15">
    <source>
        <dbReference type="EMBL" id="KAK7919300.1"/>
    </source>
</evidence>
<evidence type="ECO:0000256" key="11">
    <source>
        <dbReference type="ARBA" id="ARBA00023136"/>
    </source>
</evidence>
<reference evidence="16" key="1">
    <citation type="submission" date="2024-04" db="EMBL/GenBank/DDBJ databases">
        <title>Salinicola lusitanus LLJ914,a marine bacterium isolated from the Okinawa Trough.</title>
        <authorList>
            <person name="Li J."/>
        </authorList>
    </citation>
    <scope>NUCLEOTIDE SEQUENCE [LARGE SCALE GENOMIC DNA]</scope>
</reference>
<evidence type="ECO:0000256" key="8">
    <source>
        <dbReference type="ARBA" id="ARBA00023054"/>
    </source>
</evidence>
<keyword evidence="16" id="KW-1185">Reference proteome</keyword>
<dbReference type="GO" id="GO:0005759">
    <property type="term" value="C:mitochondrial matrix"/>
    <property type="evidence" value="ECO:0007669"/>
    <property type="project" value="UniProtKB-SubCell"/>
</dbReference>
<evidence type="ECO:0000256" key="4">
    <source>
        <dbReference type="ARBA" id="ARBA00008233"/>
    </source>
</evidence>
<evidence type="ECO:0000256" key="10">
    <source>
        <dbReference type="ARBA" id="ARBA00023128"/>
    </source>
</evidence>
<dbReference type="GO" id="GO:0008289">
    <property type="term" value="F:lipid binding"/>
    <property type="evidence" value="ECO:0007669"/>
    <property type="project" value="UniProtKB-KW"/>
</dbReference>
<dbReference type="Pfam" id="PF16026">
    <property type="entry name" value="MIEAP"/>
    <property type="match status" value="2"/>
</dbReference>
<feature type="region of interest" description="Disordered" evidence="13">
    <location>
        <begin position="38"/>
        <end position="61"/>
    </location>
</feature>
<feature type="domain" description="Mitochondria-eating protein C-terminal" evidence="14">
    <location>
        <begin position="125"/>
        <end position="182"/>
    </location>
</feature>
<comment type="subcellular location">
    <subcellularLocation>
        <location evidence="3">Cytoplasm</location>
    </subcellularLocation>
    <subcellularLocation>
        <location evidence="2">Mitochondrion matrix</location>
    </subcellularLocation>
    <subcellularLocation>
        <location evidence="1">Mitochondrion outer membrane</location>
    </subcellularLocation>
</comment>
<comment type="caution">
    <text evidence="15">The sequence shown here is derived from an EMBL/GenBank/DDBJ whole genome shotgun (WGS) entry which is preliminary data.</text>
</comment>
<dbReference type="GO" id="GO:0035694">
    <property type="term" value="P:mitochondrial protein catabolic process"/>
    <property type="evidence" value="ECO:0007669"/>
    <property type="project" value="InterPro"/>
</dbReference>
<dbReference type="GO" id="GO:0005741">
    <property type="term" value="C:mitochondrial outer membrane"/>
    <property type="evidence" value="ECO:0007669"/>
    <property type="project" value="UniProtKB-SubCell"/>
</dbReference>
<evidence type="ECO:0000256" key="2">
    <source>
        <dbReference type="ARBA" id="ARBA00004305"/>
    </source>
</evidence>
<accession>A0AAW0P8X9</accession>
<organism evidence="15 16">
    <name type="scientific">Mugilogobius chulae</name>
    <name type="common">yellowstripe goby</name>
    <dbReference type="NCBI Taxonomy" id="88201"/>
    <lineage>
        <taxon>Eukaryota</taxon>
        <taxon>Metazoa</taxon>
        <taxon>Chordata</taxon>
        <taxon>Craniata</taxon>
        <taxon>Vertebrata</taxon>
        <taxon>Euteleostomi</taxon>
        <taxon>Actinopterygii</taxon>
        <taxon>Neopterygii</taxon>
        <taxon>Teleostei</taxon>
        <taxon>Neoteleostei</taxon>
        <taxon>Acanthomorphata</taxon>
        <taxon>Gobiaria</taxon>
        <taxon>Gobiiformes</taxon>
        <taxon>Gobioidei</taxon>
        <taxon>Gobiidae</taxon>
        <taxon>Gobionellinae</taxon>
        <taxon>Mugilogobius</taxon>
    </lineage>
</organism>
<dbReference type="EMBL" id="JBBPFD010000007">
    <property type="protein sequence ID" value="KAK7919300.1"/>
    <property type="molecule type" value="Genomic_DNA"/>
</dbReference>
<evidence type="ECO:0000256" key="13">
    <source>
        <dbReference type="SAM" id="MobiDB-lite"/>
    </source>
</evidence>
<dbReference type="AlphaFoldDB" id="A0AAW0P8X9"/>
<evidence type="ECO:0000313" key="16">
    <source>
        <dbReference type="Proteomes" id="UP001460270"/>
    </source>
</evidence>
<feature type="compositionally biased region" description="Low complexity" evidence="13">
    <location>
        <begin position="38"/>
        <end position="55"/>
    </location>
</feature>
<evidence type="ECO:0000256" key="7">
    <source>
        <dbReference type="ARBA" id="ARBA00022787"/>
    </source>
</evidence>
<protein>
    <recommendedName>
        <fullName evidence="5">Mitochondria-eating protein</fullName>
    </recommendedName>
    <alternativeName>
        <fullName evidence="12">Spermatogenesis-associated protein 18</fullName>
    </alternativeName>
</protein>
<evidence type="ECO:0000256" key="5">
    <source>
        <dbReference type="ARBA" id="ARBA00019863"/>
    </source>
</evidence>
<dbReference type="PANTHER" id="PTHR21771:SF0">
    <property type="entry name" value="MITOCHONDRIA-EATING PROTEIN"/>
    <property type="match status" value="1"/>
</dbReference>
<dbReference type="Proteomes" id="UP001460270">
    <property type="component" value="Unassembled WGS sequence"/>
</dbReference>
<evidence type="ECO:0000256" key="3">
    <source>
        <dbReference type="ARBA" id="ARBA00004496"/>
    </source>
</evidence>
<keyword evidence="9" id="KW-0446">Lipid-binding</keyword>
<gene>
    <name evidence="15" type="ORF">WMY93_010584</name>
</gene>
<dbReference type="InterPro" id="IPR026169">
    <property type="entry name" value="MIEAP"/>
</dbReference>
<evidence type="ECO:0000256" key="9">
    <source>
        <dbReference type="ARBA" id="ARBA00023121"/>
    </source>
</evidence>
<evidence type="ECO:0000259" key="14">
    <source>
        <dbReference type="Pfam" id="PF16026"/>
    </source>
</evidence>
<dbReference type="InterPro" id="IPR031981">
    <property type="entry name" value="MIEAP_C"/>
</dbReference>